<evidence type="ECO:0000256" key="1">
    <source>
        <dbReference type="ARBA" id="ARBA00022448"/>
    </source>
</evidence>
<proteinExistence type="inferred from homology"/>
<comment type="function">
    <text evidence="9">F(1)F(0) ATP synthase produces ATP from ADP in the presence of a proton or sodium gradient. F-type ATPases consist of two structural domains, F(1) containing the extramembraneous catalytic core and F(0) containing the membrane proton channel, linked together by a central stalk and a peripheral stalk. During catalysis, ATP synthesis in the catalytic domain of F(1) is coupled via a rotary mechanism of the central stalk subunits to proton translocation.</text>
</comment>
<keyword evidence="16" id="KW-1185">Reference proteome</keyword>
<feature type="coiled-coil region" evidence="13">
    <location>
        <begin position="55"/>
        <end position="102"/>
    </location>
</feature>
<evidence type="ECO:0000256" key="12">
    <source>
        <dbReference type="RuleBase" id="RU003848"/>
    </source>
</evidence>
<comment type="caution">
    <text evidence="15">The sequence shown here is derived from an EMBL/GenBank/DDBJ whole genome shotgun (WGS) entry which is preliminary data.</text>
</comment>
<evidence type="ECO:0000256" key="8">
    <source>
        <dbReference type="ARBA" id="ARBA00023310"/>
    </source>
</evidence>
<evidence type="ECO:0000256" key="13">
    <source>
        <dbReference type="SAM" id="Coils"/>
    </source>
</evidence>
<keyword evidence="5 14" id="KW-1133">Transmembrane helix</keyword>
<keyword evidence="1 12" id="KW-0813">Transport</keyword>
<evidence type="ECO:0000256" key="2">
    <source>
        <dbReference type="ARBA" id="ARBA00022547"/>
    </source>
</evidence>
<keyword evidence="3 12" id="KW-0812">Transmembrane</keyword>
<comment type="similarity">
    <text evidence="12">Belongs to the ATPase B chain family.</text>
</comment>
<evidence type="ECO:0000256" key="3">
    <source>
        <dbReference type="ARBA" id="ARBA00022692"/>
    </source>
</evidence>
<dbReference type="GO" id="GO:0045259">
    <property type="term" value="C:proton-transporting ATP synthase complex"/>
    <property type="evidence" value="ECO:0007669"/>
    <property type="project" value="UniProtKB-KW"/>
</dbReference>
<gene>
    <name evidence="15" type="ORF">HRJ53_09155</name>
</gene>
<evidence type="ECO:0000313" key="15">
    <source>
        <dbReference type="EMBL" id="MBA0085152.1"/>
    </source>
</evidence>
<dbReference type="CDD" id="cd06503">
    <property type="entry name" value="ATP-synt_Fo_b"/>
    <property type="match status" value="1"/>
</dbReference>
<organism evidence="15 16">
    <name type="scientific">Candidatus Acidiferrum panamense</name>
    <dbReference type="NCBI Taxonomy" id="2741543"/>
    <lineage>
        <taxon>Bacteria</taxon>
        <taxon>Pseudomonadati</taxon>
        <taxon>Acidobacteriota</taxon>
        <taxon>Terriglobia</taxon>
        <taxon>Candidatus Acidiferrales</taxon>
        <taxon>Candidatus Acidiferrum</taxon>
    </lineage>
</organism>
<comment type="function">
    <text evidence="10">Component of the F(0) channel, it forms part of the peripheral stalk, linking F(1) to F(0). The b'-subunit is a diverged and duplicated form of b found in plants and photosynthetic bacteria.</text>
</comment>
<evidence type="ECO:0000256" key="4">
    <source>
        <dbReference type="ARBA" id="ARBA00022781"/>
    </source>
</evidence>
<evidence type="ECO:0000256" key="7">
    <source>
        <dbReference type="ARBA" id="ARBA00023136"/>
    </source>
</evidence>
<keyword evidence="2 12" id="KW-0138">CF(0)</keyword>
<evidence type="ECO:0000256" key="9">
    <source>
        <dbReference type="ARBA" id="ARBA00025198"/>
    </source>
</evidence>
<evidence type="ECO:0000313" key="16">
    <source>
        <dbReference type="Proteomes" id="UP000567293"/>
    </source>
</evidence>
<evidence type="ECO:0000256" key="14">
    <source>
        <dbReference type="SAM" id="Phobius"/>
    </source>
</evidence>
<dbReference type="GO" id="GO:0015986">
    <property type="term" value="P:proton motive force-driven ATP synthesis"/>
    <property type="evidence" value="ECO:0007669"/>
    <property type="project" value="InterPro"/>
</dbReference>
<keyword evidence="4 12" id="KW-0375">Hydrogen ion transport</keyword>
<dbReference type="AlphaFoldDB" id="A0A7V8NPW3"/>
<keyword evidence="7 14" id="KW-0472">Membrane</keyword>
<evidence type="ECO:0000256" key="6">
    <source>
        <dbReference type="ARBA" id="ARBA00023065"/>
    </source>
</evidence>
<keyword evidence="6 12" id="KW-0406">Ion transport</keyword>
<dbReference type="Proteomes" id="UP000567293">
    <property type="component" value="Unassembled WGS sequence"/>
</dbReference>
<feature type="non-terminal residue" evidence="15">
    <location>
        <position position="131"/>
    </location>
</feature>
<dbReference type="GO" id="GO:0015078">
    <property type="term" value="F:proton transmembrane transporter activity"/>
    <property type="evidence" value="ECO:0007669"/>
    <property type="project" value="InterPro"/>
</dbReference>
<dbReference type="InterPro" id="IPR002146">
    <property type="entry name" value="ATP_synth_b/b'su_bac/chlpt"/>
</dbReference>
<dbReference type="GO" id="GO:0012505">
    <property type="term" value="C:endomembrane system"/>
    <property type="evidence" value="ECO:0007669"/>
    <property type="project" value="UniProtKB-SubCell"/>
</dbReference>
<evidence type="ECO:0000256" key="5">
    <source>
        <dbReference type="ARBA" id="ARBA00022989"/>
    </source>
</evidence>
<evidence type="ECO:0000256" key="11">
    <source>
        <dbReference type="ARBA" id="ARBA00037847"/>
    </source>
</evidence>
<comment type="subcellular location">
    <subcellularLocation>
        <location evidence="11">Endomembrane system</location>
        <topology evidence="11">Single-pass membrane protein</topology>
    </subcellularLocation>
</comment>
<keyword evidence="13" id="KW-0175">Coiled coil</keyword>
<dbReference type="Pfam" id="PF00430">
    <property type="entry name" value="ATP-synt_B"/>
    <property type="match status" value="1"/>
</dbReference>
<accession>A0A7V8NPW3</accession>
<keyword evidence="8" id="KW-0066">ATP synthesis</keyword>
<feature type="transmembrane region" description="Helical" evidence="14">
    <location>
        <begin position="12"/>
        <end position="38"/>
    </location>
</feature>
<protein>
    <submittedName>
        <fullName evidence="15">Uncharacterized protein</fullName>
    </submittedName>
</protein>
<dbReference type="EMBL" id="JACDQQ010000885">
    <property type="protein sequence ID" value="MBA0085152.1"/>
    <property type="molecule type" value="Genomic_DNA"/>
</dbReference>
<evidence type="ECO:0000256" key="10">
    <source>
        <dbReference type="ARBA" id="ARBA00025614"/>
    </source>
</evidence>
<name>A0A7V8NPW3_9BACT</name>
<reference evidence="15" key="1">
    <citation type="submission" date="2020-06" db="EMBL/GenBank/DDBJ databases">
        <title>Legume-microbial interactions unlock mineral nutrients during tropical forest succession.</title>
        <authorList>
            <person name="Epihov D.Z."/>
        </authorList>
    </citation>
    <scope>NUCLEOTIDE SEQUENCE [LARGE SCALE GENOMIC DNA]</scope>
    <source>
        <strain evidence="15">Pan2503</strain>
    </source>
</reference>
<sequence>MPSIGHQLGELFLGAVPTALIILLFYFILRPVFFLPLLRVMAEREARTVGAQKAAEAAQAAAAEKRKQYEEALKQARGKVYAEQEAARKKLLDERAAQLKDARSKAFREVGAAKQRVAKELAAARREVELS</sequence>